<keyword evidence="1" id="KW-0812">Transmembrane</keyword>
<dbReference type="Proteomes" id="UP000641646">
    <property type="component" value="Unassembled WGS sequence"/>
</dbReference>
<dbReference type="SUPFAM" id="SSF56726">
    <property type="entry name" value="DNA topoisomerase IV, alpha subunit"/>
    <property type="match status" value="1"/>
</dbReference>
<dbReference type="InterPro" id="IPR034136">
    <property type="entry name" value="TOPRIM_Topo6A/Spo11"/>
</dbReference>
<evidence type="ECO:0000259" key="2">
    <source>
        <dbReference type="Pfam" id="PF21180"/>
    </source>
</evidence>
<dbReference type="EMBL" id="JACJPW010000088">
    <property type="protein sequence ID" value="MBD2184586.1"/>
    <property type="molecule type" value="Genomic_DNA"/>
</dbReference>
<sequence length="372" mass="41685">MKCIACGTNNSLRDRTQNRGLCKQCQHPFAFEPANMSGVKITDRFFADAIADISASGSLFFTFRQLLYILDRRVKKVKISDLEDDNFFFPLITSLITFAICFGWGFLKEIDYPFFLAAIFGMVAYGISGAVAQLVNPGAGGTVTPEQLQEWIDAWQKVNQPIEKLLPKPQAENNTSTINREISSYSFDRVVICEKDAIAQLLIANNFHFENNCAVLSANGYPQGIFNTVLQMLRRNSELKVYILHDASPQGINLVRTIRTSSDWFGNQTVPIVDVGLLPRQFLSRFKVDVRISQANAVFAKQLPPIVLQTLTDKEVRWLQAGKFVELESFTPSKIVNILHKGIAMSQNAANSDNLLLNDADTDYVYSVENFG</sequence>
<protein>
    <recommendedName>
        <fullName evidence="2">Topoisomerase 6 subunit A/Spo11 TOPRIM domain-containing protein</fullName>
    </recommendedName>
</protein>
<reference evidence="3" key="2">
    <citation type="submission" date="2020-08" db="EMBL/GenBank/DDBJ databases">
        <authorList>
            <person name="Chen M."/>
            <person name="Teng W."/>
            <person name="Zhao L."/>
            <person name="Hu C."/>
            <person name="Zhou Y."/>
            <person name="Han B."/>
            <person name="Song L."/>
            <person name="Shu W."/>
        </authorList>
    </citation>
    <scope>NUCLEOTIDE SEQUENCE</scope>
    <source>
        <strain evidence="3">FACHB-1375</strain>
    </source>
</reference>
<reference evidence="3" key="1">
    <citation type="journal article" date="2015" name="ISME J.">
        <title>Draft Genome Sequence of Streptomyces incarnatus NRRL8089, which Produces the Nucleoside Antibiotic Sinefungin.</title>
        <authorList>
            <person name="Oshima K."/>
            <person name="Hattori M."/>
            <person name="Shimizu H."/>
            <person name="Fukuda K."/>
            <person name="Nemoto M."/>
            <person name="Inagaki K."/>
            <person name="Tamura T."/>
        </authorList>
    </citation>
    <scope>NUCLEOTIDE SEQUENCE</scope>
    <source>
        <strain evidence="3">FACHB-1375</strain>
    </source>
</reference>
<gene>
    <name evidence="3" type="ORF">H6G03_26540</name>
</gene>
<accession>A0A926VIG0</accession>
<dbReference type="AlphaFoldDB" id="A0A926VIG0"/>
<dbReference type="GO" id="GO:0003677">
    <property type="term" value="F:DNA binding"/>
    <property type="evidence" value="ECO:0007669"/>
    <property type="project" value="InterPro"/>
</dbReference>
<keyword evidence="1" id="KW-0472">Membrane</keyword>
<organism evidence="3 4">
    <name type="scientific">Aerosakkonema funiforme FACHB-1375</name>
    <dbReference type="NCBI Taxonomy" id="2949571"/>
    <lineage>
        <taxon>Bacteria</taxon>
        <taxon>Bacillati</taxon>
        <taxon>Cyanobacteriota</taxon>
        <taxon>Cyanophyceae</taxon>
        <taxon>Oscillatoriophycideae</taxon>
        <taxon>Aerosakkonematales</taxon>
        <taxon>Aerosakkonemataceae</taxon>
        <taxon>Aerosakkonema</taxon>
    </lineage>
</organism>
<comment type="caution">
    <text evidence="3">The sequence shown here is derived from an EMBL/GenBank/DDBJ whole genome shotgun (WGS) entry which is preliminary data.</text>
</comment>
<evidence type="ECO:0000313" key="4">
    <source>
        <dbReference type="Proteomes" id="UP000641646"/>
    </source>
</evidence>
<feature type="domain" description="Topoisomerase 6 subunit A/Spo11 TOPRIM" evidence="2">
    <location>
        <begin position="190"/>
        <end position="263"/>
    </location>
</feature>
<dbReference type="GO" id="GO:0005694">
    <property type="term" value="C:chromosome"/>
    <property type="evidence" value="ECO:0007669"/>
    <property type="project" value="InterPro"/>
</dbReference>
<evidence type="ECO:0000313" key="3">
    <source>
        <dbReference type="EMBL" id="MBD2184586.1"/>
    </source>
</evidence>
<evidence type="ECO:0000256" key="1">
    <source>
        <dbReference type="SAM" id="Phobius"/>
    </source>
</evidence>
<feature type="transmembrane region" description="Helical" evidence="1">
    <location>
        <begin position="114"/>
        <end position="135"/>
    </location>
</feature>
<dbReference type="Pfam" id="PF21180">
    <property type="entry name" value="TOP6A-Spo11_Toprim"/>
    <property type="match status" value="1"/>
</dbReference>
<feature type="transmembrane region" description="Helical" evidence="1">
    <location>
        <begin position="45"/>
        <end position="67"/>
    </location>
</feature>
<dbReference type="InterPro" id="IPR036078">
    <property type="entry name" value="Spo11/TopoVI_A_sf"/>
</dbReference>
<proteinExistence type="predicted"/>
<feature type="transmembrane region" description="Helical" evidence="1">
    <location>
        <begin position="87"/>
        <end position="107"/>
    </location>
</feature>
<keyword evidence="4" id="KW-1185">Reference proteome</keyword>
<dbReference type="RefSeq" id="WP_190471252.1">
    <property type="nucleotide sequence ID" value="NZ_JACJPW010000088.1"/>
</dbReference>
<name>A0A926VIG0_9CYAN</name>
<dbReference type="Gene3D" id="3.40.1360.10">
    <property type="match status" value="1"/>
</dbReference>
<keyword evidence="1" id="KW-1133">Transmembrane helix</keyword>